<evidence type="ECO:0000313" key="8">
    <source>
        <dbReference type="Proteomes" id="UP000199158"/>
    </source>
</evidence>
<dbReference type="InterPro" id="IPR026870">
    <property type="entry name" value="Zinc_ribbon_dom"/>
</dbReference>
<dbReference type="Gene3D" id="1.10.443.10">
    <property type="entry name" value="Intergrase catalytic core"/>
    <property type="match status" value="1"/>
</dbReference>
<sequence length="368" mass="42737">MKCKKCNEKIPDKSVYCMYCGAAQKRDKKKKMYRRPDGLYETIKLINGKRVAFRGKTESEVYDRMIGYKETEEKGSTFKEIAEDWKEEHFDTIEYNTQISYKPAYYRALEWFDGEYIKQIKPNDIKSFIVKFSKQGGGRAQKTVRTQLLVLNLIFTKATVDGDIDFNPCENVSIPKNLSKKKRSMPSDEDIQKIKNNVDAPFGLFPYFLLYTGCRKGEALALQFKDIDFNNKIIKIEKSVYFESNQPHIKQPKTEAGNRTIPLLDKLAKKLPKGKKNDYLFGKDKKTLFKDTQFKKLWADYCELCKISVTPHQLRHAYATILFEAGINEKDAQELLGHANISVTRDIYTHIRSSRKEKTAEILNNFNG</sequence>
<dbReference type="InterPro" id="IPR044068">
    <property type="entry name" value="CB"/>
</dbReference>
<organism evidence="7 8">
    <name type="scientific">Hydrogenoanaerobacterium saccharovorans</name>
    <dbReference type="NCBI Taxonomy" id="474960"/>
    <lineage>
        <taxon>Bacteria</taxon>
        <taxon>Bacillati</taxon>
        <taxon>Bacillota</taxon>
        <taxon>Clostridia</taxon>
        <taxon>Eubacteriales</taxon>
        <taxon>Oscillospiraceae</taxon>
        <taxon>Hydrogenoanaerobacterium</taxon>
    </lineage>
</organism>
<dbReference type="Pfam" id="PF00589">
    <property type="entry name" value="Phage_integrase"/>
    <property type="match status" value="1"/>
</dbReference>
<dbReference type="GO" id="GO:0006310">
    <property type="term" value="P:DNA recombination"/>
    <property type="evidence" value="ECO:0007669"/>
    <property type="project" value="UniProtKB-KW"/>
</dbReference>
<dbReference type="Gene3D" id="1.10.150.130">
    <property type="match status" value="1"/>
</dbReference>
<dbReference type="PANTHER" id="PTHR30349">
    <property type="entry name" value="PHAGE INTEGRASE-RELATED"/>
    <property type="match status" value="1"/>
</dbReference>
<proteinExistence type="inferred from homology"/>
<keyword evidence="8" id="KW-1185">Reference proteome</keyword>
<dbReference type="PANTHER" id="PTHR30349:SF64">
    <property type="entry name" value="PROPHAGE INTEGRASE INTD-RELATED"/>
    <property type="match status" value="1"/>
</dbReference>
<protein>
    <submittedName>
        <fullName evidence="7">Site-specific recombinase XerD</fullName>
    </submittedName>
</protein>
<dbReference type="InterPro" id="IPR011010">
    <property type="entry name" value="DNA_brk_join_enz"/>
</dbReference>
<dbReference type="SUPFAM" id="SSF56349">
    <property type="entry name" value="DNA breaking-rejoining enzymes"/>
    <property type="match status" value="1"/>
</dbReference>
<accession>A0A1H8A220</accession>
<gene>
    <name evidence="7" type="ORF">SAMN05216180_1053</name>
</gene>
<evidence type="ECO:0000256" key="1">
    <source>
        <dbReference type="ARBA" id="ARBA00008857"/>
    </source>
</evidence>
<dbReference type="InterPro" id="IPR013762">
    <property type="entry name" value="Integrase-like_cat_sf"/>
</dbReference>
<evidence type="ECO:0000313" key="7">
    <source>
        <dbReference type="EMBL" id="SEM64583.1"/>
    </source>
</evidence>
<evidence type="ECO:0000256" key="2">
    <source>
        <dbReference type="ARBA" id="ARBA00023125"/>
    </source>
</evidence>
<dbReference type="PROSITE" id="PS51900">
    <property type="entry name" value="CB"/>
    <property type="match status" value="1"/>
</dbReference>
<dbReference type="Proteomes" id="UP000199158">
    <property type="component" value="Unassembled WGS sequence"/>
</dbReference>
<dbReference type="EMBL" id="FOCG01000001">
    <property type="protein sequence ID" value="SEM64583.1"/>
    <property type="molecule type" value="Genomic_DNA"/>
</dbReference>
<dbReference type="PROSITE" id="PS51898">
    <property type="entry name" value="TYR_RECOMBINASE"/>
    <property type="match status" value="1"/>
</dbReference>
<evidence type="ECO:0000256" key="3">
    <source>
        <dbReference type="ARBA" id="ARBA00023172"/>
    </source>
</evidence>
<comment type="similarity">
    <text evidence="1">Belongs to the 'phage' integrase family.</text>
</comment>
<dbReference type="CDD" id="cd01189">
    <property type="entry name" value="INT_ICEBs1_C_like"/>
    <property type="match status" value="1"/>
</dbReference>
<keyword evidence="2 4" id="KW-0238">DNA-binding</keyword>
<reference evidence="7 8" key="1">
    <citation type="submission" date="2016-10" db="EMBL/GenBank/DDBJ databases">
        <authorList>
            <person name="de Groot N.N."/>
        </authorList>
    </citation>
    <scope>NUCLEOTIDE SEQUENCE [LARGE SCALE GENOMIC DNA]</scope>
    <source>
        <strain evidence="7 8">CGMCC 1.5070</strain>
    </source>
</reference>
<dbReference type="InterPro" id="IPR010998">
    <property type="entry name" value="Integrase_recombinase_N"/>
</dbReference>
<feature type="domain" description="Tyr recombinase" evidence="5">
    <location>
        <begin position="180"/>
        <end position="361"/>
    </location>
</feature>
<evidence type="ECO:0000259" key="5">
    <source>
        <dbReference type="PROSITE" id="PS51898"/>
    </source>
</evidence>
<evidence type="ECO:0000259" key="6">
    <source>
        <dbReference type="PROSITE" id="PS51900"/>
    </source>
</evidence>
<dbReference type="GO" id="GO:0003677">
    <property type="term" value="F:DNA binding"/>
    <property type="evidence" value="ECO:0007669"/>
    <property type="project" value="UniProtKB-UniRule"/>
</dbReference>
<dbReference type="AlphaFoldDB" id="A0A1H8A220"/>
<feature type="domain" description="Core-binding (CB)" evidence="6">
    <location>
        <begin position="76"/>
        <end position="159"/>
    </location>
</feature>
<dbReference type="InterPro" id="IPR002104">
    <property type="entry name" value="Integrase_catalytic"/>
</dbReference>
<dbReference type="GO" id="GO:0015074">
    <property type="term" value="P:DNA integration"/>
    <property type="evidence" value="ECO:0007669"/>
    <property type="project" value="InterPro"/>
</dbReference>
<evidence type="ECO:0000256" key="4">
    <source>
        <dbReference type="PROSITE-ProRule" id="PRU01248"/>
    </source>
</evidence>
<dbReference type="STRING" id="474960.SAMN05216180_1053"/>
<dbReference type="InterPro" id="IPR050090">
    <property type="entry name" value="Tyrosine_recombinase_XerCD"/>
</dbReference>
<name>A0A1H8A220_9FIRM</name>
<dbReference type="Pfam" id="PF13240">
    <property type="entry name" value="Zn_Ribbon_1"/>
    <property type="match status" value="1"/>
</dbReference>
<keyword evidence="3" id="KW-0233">DNA recombination</keyword>